<keyword evidence="1" id="KW-0472">Membrane</keyword>
<feature type="transmembrane region" description="Helical" evidence="1">
    <location>
        <begin position="167"/>
        <end position="188"/>
    </location>
</feature>
<dbReference type="EMBL" id="CP151919">
    <property type="protein sequence ID" value="XAD53001.1"/>
    <property type="molecule type" value="Genomic_DNA"/>
</dbReference>
<dbReference type="RefSeq" id="WP_342594231.1">
    <property type="nucleotide sequence ID" value="NZ_CP151919.1"/>
</dbReference>
<feature type="transmembrane region" description="Helical" evidence="1">
    <location>
        <begin position="40"/>
        <end position="59"/>
    </location>
</feature>
<dbReference type="InterPro" id="IPR033458">
    <property type="entry name" value="DUF5134"/>
</dbReference>
<dbReference type="Pfam" id="PF17197">
    <property type="entry name" value="DUF5134"/>
    <property type="match status" value="1"/>
</dbReference>
<evidence type="ECO:0000313" key="2">
    <source>
        <dbReference type="EMBL" id="XAD53001.1"/>
    </source>
</evidence>
<keyword evidence="1" id="KW-0812">Transmembrane</keyword>
<name>A0ABZ3CPA4_9GAMM</name>
<dbReference type="Proteomes" id="UP001453229">
    <property type="component" value="Chromosome"/>
</dbReference>
<organism evidence="2 3">
    <name type="scientific">Salinicola lusitanus</name>
    <dbReference type="NCBI Taxonomy" id="1949085"/>
    <lineage>
        <taxon>Bacteria</taxon>
        <taxon>Pseudomonadati</taxon>
        <taxon>Pseudomonadota</taxon>
        <taxon>Gammaproteobacteria</taxon>
        <taxon>Oceanospirillales</taxon>
        <taxon>Halomonadaceae</taxon>
        <taxon>Salinicola</taxon>
    </lineage>
</organism>
<gene>
    <name evidence="2" type="ORF">AAGT95_14265</name>
</gene>
<accession>A0ABZ3CPA4</accession>
<protein>
    <submittedName>
        <fullName evidence="2">DUF5134 domain-containing protein</fullName>
    </submittedName>
</protein>
<reference evidence="2 3" key="1">
    <citation type="submission" date="2024-04" db="EMBL/GenBank/DDBJ databases">
        <title>Salinicola lusitanus LLJ914,a marine bacterium isolated from the Okinawa Trough.</title>
        <authorList>
            <person name="Li J."/>
        </authorList>
    </citation>
    <scope>NUCLEOTIDE SEQUENCE [LARGE SCALE GENOMIC DNA]</scope>
    <source>
        <strain evidence="2 3">LLJ914</strain>
    </source>
</reference>
<evidence type="ECO:0000256" key="1">
    <source>
        <dbReference type="SAM" id="Phobius"/>
    </source>
</evidence>
<sequence>MSMHAPYGLLLNVILIILFIAPALYCLYAMAGERGLVDRCCHACHFLMCAGMLVMLTPWRMSALWWQMFVFGLASLWFLGLAVMEWGDGSKHSGVTPRWPHLMLQSLMMLGMVWMLSVMLRHSGSTFMTSMTLFLGHRMQWVWVAVFVLMGLVWLKKAVGSAAYRKAWIGATSQISMSFGMALMVGFMHV</sequence>
<proteinExistence type="predicted"/>
<evidence type="ECO:0000313" key="3">
    <source>
        <dbReference type="Proteomes" id="UP001453229"/>
    </source>
</evidence>
<feature type="transmembrane region" description="Helical" evidence="1">
    <location>
        <begin position="99"/>
        <end position="119"/>
    </location>
</feature>
<feature type="transmembrane region" description="Helical" evidence="1">
    <location>
        <begin position="6"/>
        <end position="28"/>
    </location>
</feature>
<feature type="transmembrane region" description="Helical" evidence="1">
    <location>
        <begin position="139"/>
        <end position="155"/>
    </location>
</feature>
<feature type="transmembrane region" description="Helical" evidence="1">
    <location>
        <begin position="65"/>
        <end position="87"/>
    </location>
</feature>
<keyword evidence="3" id="KW-1185">Reference proteome</keyword>
<keyword evidence="1" id="KW-1133">Transmembrane helix</keyword>